<dbReference type="Proteomes" id="UP001225611">
    <property type="component" value="Chromosome 1"/>
</dbReference>
<keyword evidence="3" id="KW-0378">Hydrolase</keyword>
<accession>A0ABY8RPY0</accession>
<dbReference type="InterPro" id="IPR008201">
    <property type="entry name" value="HepT-like"/>
</dbReference>
<evidence type="ECO:0000313" key="5">
    <source>
        <dbReference type="Proteomes" id="UP001225611"/>
    </source>
</evidence>
<keyword evidence="2" id="KW-0540">Nuclease</keyword>
<organism evidence="4 5">
    <name type="scientific">Agrobacterium cucumeris</name>
    <dbReference type="NCBI Taxonomy" id="2862866"/>
    <lineage>
        <taxon>Bacteria</taxon>
        <taxon>Pseudomonadati</taxon>
        <taxon>Pseudomonadota</taxon>
        <taxon>Alphaproteobacteria</taxon>
        <taxon>Hyphomicrobiales</taxon>
        <taxon>Rhizobiaceae</taxon>
        <taxon>Rhizobium/Agrobacterium group</taxon>
        <taxon>Agrobacterium</taxon>
    </lineage>
</organism>
<dbReference type="EMBL" id="CP080387">
    <property type="protein sequence ID" value="WHO09680.1"/>
    <property type="molecule type" value="Genomic_DNA"/>
</dbReference>
<keyword evidence="5" id="KW-1185">Reference proteome</keyword>
<dbReference type="Pfam" id="PF01934">
    <property type="entry name" value="HepT-like"/>
    <property type="match status" value="1"/>
</dbReference>
<reference evidence="4 5" key="1">
    <citation type="journal article" date="2023" name="Syst. Appl. Microbiol.">
        <title>Agrobacterium cucumeris sp. nov. isolated from crazy roots on cucumber (Cucumis sativus).</title>
        <authorList>
            <person name="Warabieda M."/>
            <person name="Kuzmanovic N."/>
            <person name="Trzcinski P."/>
            <person name="Pulawska J."/>
        </authorList>
    </citation>
    <scope>NUCLEOTIDE SEQUENCE [LARGE SCALE GENOMIC DNA]</scope>
    <source>
        <strain evidence="4 5">O132</strain>
    </source>
</reference>
<evidence type="ECO:0000313" key="4">
    <source>
        <dbReference type="EMBL" id="WHO09680.1"/>
    </source>
</evidence>
<proteinExistence type="predicted"/>
<sequence>MRGIGNILRHEYHKIADDVVWAVVTEHIAPLKIAVQAIQRYVGPEN</sequence>
<keyword evidence="1" id="KW-1277">Toxin-antitoxin system</keyword>
<evidence type="ECO:0000256" key="3">
    <source>
        <dbReference type="ARBA" id="ARBA00022801"/>
    </source>
</evidence>
<protein>
    <submittedName>
        <fullName evidence="4">DUF86 domain-containing protein</fullName>
    </submittedName>
</protein>
<name>A0ABY8RPY0_9HYPH</name>
<gene>
    <name evidence="4" type="ORF">KZ699_10310</name>
</gene>
<evidence type="ECO:0000256" key="1">
    <source>
        <dbReference type="ARBA" id="ARBA00022649"/>
    </source>
</evidence>
<evidence type="ECO:0000256" key="2">
    <source>
        <dbReference type="ARBA" id="ARBA00022722"/>
    </source>
</evidence>